<protein>
    <submittedName>
        <fullName evidence="1">Uncharacterized protein</fullName>
    </submittedName>
</protein>
<proteinExistence type="predicted"/>
<sequence>MAESRRTERAGRTWESSKPKRRTFLIGCGGTTTTLDRDYTMNRGPIVLTIDEAEYLLDQLPPPSSDDEQFVVKLRRRLQDLLADLRAGAEGTGSHYL</sequence>
<dbReference type="Proteomes" id="UP000218334">
    <property type="component" value="Unassembled WGS sequence"/>
</dbReference>
<organism evidence="1 2">
    <name type="scientific">Armillaria solidipes</name>
    <dbReference type="NCBI Taxonomy" id="1076256"/>
    <lineage>
        <taxon>Eukaryota</taxon>
        <taxon>Fungi</taxon>
        <taxon>Dikarya</taxon>
        <taxon>Basidiomycota</taxon>
        <taxon>Agaricomycotina</taxon>
        <taxon>Agaricomycetes</taxon>
        <taxon>Agaricomycetidae</taxon>
        <taxon>Agaricales</taxon>
        <taxon>Marasmiineae</taxon>
        <taxon>Physalacriaceae</taxon>
        <taxon>Armillaria</taxon>
    </lineage>
</organism>
<dbReference type="STRING" id="1076256.A0A2H3C0P9"/>
<dbReference type="AlphaFoldDB" id="A0A2H3C0P9"/>
<name>A0A2H3C0P9_9AGAR</name>
<evidence type="ECO:0000313" key="1">
    <source>
        <dbReference type="EMBL" id="PBK74844.1"/>
    </source>
</evidence>
<evidence type="ECO:0000313" key="2">
    <source>
        <dbReference type="Proteomes" id="UP000218334"/>
    </source>
</evidence>
<keyword evidence="2" id="KW-1185">Reference proteome</keyword>
<accession>A0A2H3C0P9</accession>
<dbReference type="EMBL" id="KZ293418">
    <property type="protein sequence ID" value="PBK74844.1"/>
    <property type="molecule type" value="Genomic_DNA"/>
</dbReference>
<reference evidence="2" key="1">
    <citation type="journal article" date="2017" name="Nat. Ecol. Evol.">
        <title>Genome expansion and lineage-specific genetic innovations in the forest pathogenic fungi Armillaria.</title>
        <authorList>
            <person name="Sipos G."/>
            <person name="Prasanna A.N."/>
            <person name="Walter M.C."/>
            <person name="O'Connor E."/>
            <person name="Balint B."/>
            <person name="Krizsan K."/>
            <person name="Kiss B."/>
            <person name="Hess J."/>
            <person name="Varga T."/>
            <person name="Slot J."/>
            <person name="Riley R."/>
            <person name="Boka B."/>
            <person name="Rigling D."/>
            <person name="Barry K."/>
            <person name="Lee J."/>
            <person name="Mihaltcheva S."/>
            <person name="LaButti K."/>
            <person name="Lipzen A."/>
            <person name="Waldron R."/>
            <person name="Moloney N.M."/>
            <person name="Sperisen C."/>
            <person name="Kredics L."/>
            <person name="Vagvoelgyi C."/>
            <person name="Patrignani A."/>
            <person name="Fitzpatrick D."/>
            <person name="Nagy I."/>
            <person name="Doyle S."/>
            <person name="Anderson J.B."/>
            <person name="Grigoriev I.V."/>
            <person name="Gueldener U."/>
            <person name="Muensterkoetter M."/>
            <person name="Nagy L.G."/>
        </authorList>
    </citation>
    <scope>NUCLEOTIDE SEQUENCE [LARGE SCALE GENOMIC DNA]</scope>
    <source>
        <strain evidence="2">28-4</strain>
    </source>
</reference>
<gene>
    <name evidence="1" type="ORF">ARMSODRAFT_493901</name>
</gene>